<protein>
    <submittedName>
        <fullName evidence="4">ComEA family DNA-binding protein</fullName>
    </submittedName>
</protein>
<dbReference type="GO" id="GO:0003677">
    <property type="term" value="F:DNA binding"/>
    <property type="evidence" value="ECO:0007669"/>
    <property type="project" value="UniProtKB-KW"/>
</dbReference>
<feature type="region of interest" description="Disordered" evidence="1">
    <location>
        <begin position="251"/>
        <end position="275"/>
    </location>
</feature>
<feature type="compositionally biased region" description="Low complexity" evidence="1">
    <location>
        <begin position="91"/>
        <end position="108"/>
    </location>
</feature>
<feature type="transmembrane region" description="Helical" evidence="2">
    <location>
        <begin position="222"/>
        <end position="241"/>
    </location>
</feature>
<evidence type="ECO:0000259" key="3">
    <source>
        <dbReference type="SMART" id="SM00278"/>
    </source>
</evidence>
<dbReference type="Pfam" id="PF12836">
    <property type="entry name" value="HHH_3"/>
    <property type="match status" value="1"/>
</dbReference>
<dbReference type="InterPro" id="IPR051675">
    <property type="entry name" value="Endo/Exo/Phosphatase_dom_1"/>
</dbReference>
<feature type="compositionally biased region" description="Basic residues" evidence="1">
    <location>
        <begin position="7"/>
        <end position="18"/>
    </location>
</feature>
<keyword evidence="2" id="KW-1133">Transmembrane helix</keyword>
<reference evidence="5" key="1">
    <citation type="submission" date="2020-02" db="EMBL/GenBank/DDBJ databases">
        <title>Streptomyces sp. ASO4wet.</title>
        <authorList>
            <person name="Risdian C."/>
            <person name="Landwehr W."/>
            <person name="Schupp P."/>
            <person name="Wink J."/>
        </authorList>
    </citation>
    <scope>NUCLEOTIDE SEQUENCE [LARGE SCALE GENOMIC DNA]</scope>
    <source>
        <strain evidence="5">ASO4wet</strain>
    </source>
</reference>
<dbReference type="Pfam" id="PF10531">
    <property type="entry name" value="SLBB"/>
    <property type="match status" value="1"/>
</dbReference>
<accession>A0A7T1WU79</accession>
<evidence type="ECO:0000256" key="2">
    <source>
        <dbReference type="SAM" id="Phobius"/>
    </source>
</evidence>
<proteinExistence type="predicted"/>
<dbReference type="PANTHER" id="PTHR21180">
    <property type="entry name" value="ENDONUCLEASE/EXONUCLEASE/PHOSPHATASE FAMILY DOMAIN-CONTAINING PROTEIN 1"/>
    <property type="match status" value="1"/>
</dbReference>
<dbReference type="InterPro" id="IPR003583">
    <property type="entry name" value="Hlx-hairpin-Hlx_DNA-bd_motif"/>
</dbReference>
<dbReference type="GO" id="GO:0006281">
    <property type="term" value="P:DNA repair"/>
    <property type="evidence" value="ECO:0007669"/>
    <property type="project" value="InterPro"/>
</dbReference>
<sequence length="436" mass="43515">MSTRSRLVSRHRSGRLQRRAAVPADTGVRSRHRSRSRPGSPVGAVAGADSTRRPGGARGHASRPGRGRRSTSEAPGSAADDALPYGPGERAASLLADGGAEDGALAGSSGPGGGTGLDPPVSRACGTSGAAVLPRAAAMASARESVRRSRARRAAMRPSAVAPTAAAAREFGDAARPTPESAGPAGADVAGTPGAWGRARLALCERLPLWVQLRCGIEPRTLLALAVVLVVAVGFAVHHFWTGRPEAVRAPSAERAPAGSAAEAPDSAGPAAGAAKVPGQLAGGRLVVDVSGKVRRPGIYKLPNGARVADALEAAGGVRPGTDVSGLNRARRVVDGEQIVAGGASPGSGARPGAGAAGADPSGGPAAGGAPPGGLMSLSAATTEQLETLPGVGPVLAQHIVEYREEHGGFTSLDQLKEVNGIGERRFADIRPKVSP</sequence>
<evidence type="ECO:0000313" key="4">
    <source>
        <dbReference type="EMBL" id="QPP08907.1"/>
    </source>
</evidence>
<dbReference type="KEGG" id="sbat:G4Z16_23665"/>
<feature type="compositionally biased region" description="Low complexity" evidence="1">
    <location>
        <begin position="156"/>
        <end position="167"/>
    </location>
</feature>
<feature type="compositionally biased region" description="Basic residues" evidence="1">
    <location>
        <begin position="60"/>
        <end position="69"/>
    </location>
</feature>
<feature type="domain" description="Helix-hairpin-helix DNA-binding motif class 1" evidence="3">
    <location>
        <begin position="384"/>
        <end position="403"/>
    </location>
</feature>
<dbReference type="InterPro" id="IPR010994">
    <property type="entry name" value="RuvA_2-like"/>
</dbReference>
<dbReference type="Proteomes" id="UP000595046">
    <property type="component" value="Chromosome"/>
</dbReference>
<feature type="region of interest" description="Disordered" evidence="1">
    <location>
        <begin position="1"/>
        <end position="128"/>
    </location>
</feature>
<organism evidence="4 5">
    <name type="scientific">Streptomyces bathyalis</name>
    <dbReference type="NCBI Taxonomy" id="2710756"/>
    <lineage>
        <taxon>Bacteria</taxon>
        <taxon>Bacillati</taxon>
        <taxon>Actinomycetota</taxon>
        <taxon>Actinomycetes</taxon>
        <taxon>Kitasatosporales</taxon>
        <taxon>Streptomycetaceae</taxon>
        <taxon>Streptomyces</taxon>
    </lineage>
</organism>
<dbReference type="AlphaFoldDB" id="A0A7T1WU79"/>
<feature type="region of interest" description="Disordered" evidence="1">
    <location>
        <begin position="338"/>
        <end position="377"/>
    </location>
</feature>
<dbReference type="EMBL" id="CP048882">
    <property type="protein sequence ID" value="QPP08907.1"/>
    <property type="molecule type" value="Genomic_DNA"/>
</dbReference>
<dbReference type="Gene3D" id="3.10.560.10">
    <property type="entry name" value="Outer membrane lipoprotein wza domain like"/>
    <property type="match status" value="1"/>
</dbReference>
<keyword evidence="2" id="KW-0812">Transmembrane</keyword>
<evidence type="ECO:0000313" key="5">
    <source>
        <dbReference type="Proteomes" id="UP000595046"/>
    </source>
</evidence>
<feature type="region of interest" description="Disordered" evidence="1">
    <location>
        <begin position="143"/>
        <end position="167"/>
    </location>
</feature>
<dbReference type="GO" id="GO:0015627">
    <property type="term" value="C:type II protein secretion system complex"/>
    <property type="evidence" value="ECO:0007669"/>
    <property type="project" value="TreeGrafter"/>
</dbReference>
<dbReference type="SUPFAM" id="SSF47781">
    <property type="entry name" value="RuvA domain 2-like"/>
    <property type="match status" value="1"/>
</dbReference>
<dbReference type="SUPFAM" id="SSF142984">
    <property type="entry name" value="Nqo1 middle domain-like"/>
    <property type="match status" value="1"/>
</dbReference>
<name>A0A7T1WU79_9ACTN</name>
<feature type="compositionally biased region" description="Gly residues" evidence="1">
    <location>
        <begin position="344"/>
        <end position="356"/>
    </location>
</feature>
<evidence type="ECO:0000256" key="1">
    <source>
        <dbReference type="SAM" id="MobiDB-lite"/>
    </source>
</evidence>
<feature type="domain" description="Helix-hairpin-helix DNA-binding motif class 1" evidence="3">
    <location>
        <begin position="414"/>
        <end position="433"/>
    </location>
</feature>
<dbReference type="InterPro" id="IPR019554">
    <property type="entry name" value="Soluble_ligand-bd"/>
</dbReference>
<keyword evidence="5" id="KW-1185">Reference proteome</keyword>
<dbReference type="Gene3D" id="1.10.150.280">
    <property type="entry name" value="AF1531-like domain"/>
    <property type="match status" value="1"/>
</dbReference>
<dbReference type="SMART" id="SM00278">
    <property type="entry name" value="HhH1"/>
    <property type="match status" value="2"/>
</dbReference>
<keyword evidence="2" id="KW-0472">Membrane</keyword>
<dbReference type="PANTHER" id="PTHR21180:SF32">
    <property type="entry name" value="ENDONUCLEASE_EXONUCLEASE_PHOSPHATASE FAMILY DOMAIN-CONTAINING PROTEIN 1"/>
    <property type="match status" value="1"/>
</dbReference>
<dbReference type="GO" id="GO:0015628">
    <property type="term" value="P:protein secretion by the type II secretion system"/>
    <property type="evidence" value="ECO:0007669"/>
    <property type="project" value="TreeGrafter"/>
</dbReference>
<gene>
    <name evidence="4" type="ORF">G4Z16_23665</name>
</gene>
<keyword evidence="4" id="KW-0238">DNA-binding</keyword>